<dbReference type="RefSeq" id="WP_353932713.1">
    <property type="nucleotide sequence ID" value="NZ_CP150886.1"/>
</dbReference>
<evidence type="ECO:0000313" key="4">
    <source>
        <dbReference type="EMBL" id="WZB89818.1"/>
    </source>
</evidence>
<dbReference type="Pfam" id="PF05419">
    <property type="entry name" value="GUN4"/>
    <property type="match status" value="1"/>
</dbReference>
<dbReference type="PANTHER" id="PTHR44591">
    <property type="entry name" value="STRESS RESPONSE REGULATOR PROTEIN 1"/>
    <property type="match status" value="1"/>
</dbReference>
<keyword evidence="1 2" id="KW-0597">Phosphoprotein</keyword>
<name>A0ABZ2V2B3_9CYAN</name>
<dbReference type="InterPro" id="IPR041486">
    <property type="entry name" value="ThsA_STALD"/>
</dbReference>
<feature type="domain" description="Response regulatory" evidence="3">
    <location>
        <begin position="598"/>
        <end position="716"/>
    </location>
</feature>
<dbReference type="SUPFAM" id="SSF141571">
    <property type="entry name" value="Pentapeptide repeat-like"/>
    <property type="match status" value="1"/>
</dbReference>
<dbReference type="PROSITE" id="PS50110">
    <property type="entry name" value="RESPONSE_REGULATORY"/>
    <property type="match status" value="1"/>
</dbReference>
<dbReference type="SUPFAM" id="SSF52172">
    <property type="entry name" value="CheY-like"/>
    <property type="match status" value="1"/>
</dbReference>
<dbReference type="SUPFAM" id="SSF140869">
    <property type="entry name" value="GUN4-like"/>
    <property type="match status" value="1"/>
</dbReference>
<dbReference type="Gene3D" id="3.40.50.2300">
    <property type="match status" value="1"/>
</dbReference>
<gene>
    <name evidence="4" type="ORF">WJM97_09050</name>
</gene>
<dbReference type="Pfam" id="PF00072">
    <property type="entry name" value="Response_reg"/>
    <property type="match status" value="1"/>
</dbReference>
<dbReference type="Gene3D" id="2.160.20.80">
    <property type="entry name" value="E3 ubiquitin-protein ligase SopA"/>
    <property type="match status" value="1"/>
</dbReference>
<dbReference type="Gene3D" id="1.10.10.1770">
    <property type="entry name" value="Gun4-like"/>
    <property type="match status" value="1"/>
</dbReference>
<reference evidence="4 5" key="1">
    <citation type="submission" date="2024-04" db="EMBL/GenBank/DDBJ databases">
        <title>Okeanomitos corallinicola gen. &amp; sp. nov. (Nostocales, Cyanobacteria), a new toxic marine heterocyst-forming cyanobacterium from a coral reef.</title>
        <authorList>
            <person name="Li H."/>
            <person name="Li R."/>
            <person name="Kang J."/>
            <person name="Hii K.S."/>
            <person name="Mohamed H.F."/>
            <person name="Xu X."/>
            <person name="Luo Z."/>
        </authorList>
    </citation>
    <scope>NUCLEOTIDE SEQUENCE [LARGE SCALE GENOMIC DNA]</scope>
    <source>
        <strain evidence="4 5">TIOX110</strain>
    </source>
</reference>
<dbReference type="PANTHER" id="PTHR44591:SF25">
    <property type="entry name" value="CHEMOTAXIS TWO-COMPONENT RESPONSE REGULATOR"/>
    <property type="match status" value="1"/>
</dbReference>
<dbReference type="SMART" id="SM00448">
    <property type="entry name" value="REC"/>
    <property type="match status" value="1"/>
</dbReference>
<evidence type="ECO:0000313" key="5">
    <source>
        <dbReference type="Proteomes" id="UP001483337"/>
    </source>
</evidence>
<accession>A0ABZ2V2B3</accession>
<dbReference type="InterPro" id="IPR001789">
    <property type="entry name" value="Sig_transdc_resp-reg_receiver"/>
</dbReference>
<dbReference type="Pfam" id="PF00805">
    <property type="entry name" value="Pentapeptide"/>
    <property type="match status" value="2"/>
</dbReference>
<dbReference type="InterPro" id="IPR011006">
    <property type="entry name" value="CheY-like_superfamily"/>
</dbReference>
<dbReference type="InterPro" id="IPR008629">
    <property type="entry name" value="GUN4-like"/>
</dbReference>
<evidence type="ECO:0000259" key="3">
    <source>
        <dbReference type="PROSITE" id="PS50110"/>
    </source>
</evidence>
<dbReference type="Gene3D" id="3.40.50.450">
    <property type="match status" value="1"/>
</dbReference>
<dbReference type="InterPro" id="IPR001646">
    <property type="entry name" value="5peptide_repeat"/>
</dbReference>
<dbReference type="InterPro" id="IPR050595">
    <property type="entry name" value="Bact_response_regulator"/>
</dbReference>
<keyword evidence="5" id="KW-1185">Reference proteome</keyword>
<evidence type="ECO:0000256" key="1">
    <source>
        <dbReference type="ARBA" id="ARBA00022553"/>
    </source>
</evidence>
<protein>
    <submittedName>
        <fullName evidence="4">GUN4 domain-containing protein</fullName>
    </submittedName>
</protein>
<dbReference type="Proteomes" id="UP001483337">
    <property type="component" value="Chromosome"/>
</dbReference>
<dbReference type="Pfam" id="PF18185">
    <property type="entry name" value="STALD"/>
    <property type="match status" value="1"/>
</dbReference>
<dbReference type="SUPFAM" id="SSF102405">
    <property type="entry name" value="MCP/YpsA-like"/>
    <property type="match status" value="1"/>
</dbReference>
<feature type="modified residue" description="4-aspartylphosphate" evidence="2">
    <location>
        <position position="648"/>
    </location>
</feature>
<proteinExistence type="predicted"/>
<organism evidence="4 5">
    <name type="scientific">Okeanomitos corallinicola TIOX110</name>
    <dbReference type="NCBI Taxonomy" id="3133117"/>
    <lineage>
        <taxon>Bacteria</taxon>
        <taxon>Bacillati</taxon>
        <taxon>Cyanobacteriota</taxon>
        <taxon>Cyanophyceae</taxon>
        <taxon>Nostocales</taxon>
        <taxon>Aphanizomenonaceae</taxon>
        <taxon>Okeanomitos</taxon>
    </lineage>
</organism>
<dbReference type="InterPro" id="IPR037215">
    <property type="entry name" value="GUN4-like_sf"/>
</dbReference>
<evidence type="ECO:0000256" key="2">
    <source>
        <dbReference type="PROSITE-ProRule" id="PRU00169"/>
    </source>
</evidence>
<sequence length="890" mass="101676">MSSPLDDLITELKNNFTTHRRVAVIGSTSFWNHSTPAICETTGRKLAQIEDIVMLTGGVSGVPEALSRSFWRHQKPESTSRILHIQPKGFIPWEYGENLTAGDTFPQRRWVLAHLAPVYLLLEGGPGALQEAQWALNAGAIVIPVGCTGGAAKTVYAELTANSEWLRNQSYTETALTAWQDINNTKNSVEKIATAIIILIEQSLEKKANQTYTKQTLLTELEHLLAAGNWQAANEITFALFRGKTPKDVKNPGWIHYNLDEIEADILQKIDRLWVYYSQGKFGFSVQWQIYYQLDIENDLDEEIFAKKVGRHEIFIPYDVNKVNFNLDCPSGHLPWFYWRDYTKPNFYGGGIMGGGGVGWVAIFELEDKLERFGVISPAGKQWNREEVIEAISKGERIFSRGNLRGIDLQGLDLSGCYFIKSDLSHSNLSSCKLNQSNFHSANLYEANLENVQGENTCFQKANLEGTIFTYSRFIAVNFFQCYALRAVFDQSEWQNVNARCADFWGASFYHSRLNNCDFQKSDGSYSNWQEAILENCNFINLITTKSGLKMTHFIGKEWNQLQYKQANLSTVNITLSDNTKIEVRRESKVILDGRKPRIMVIDDSITVRELLAMNFHKVGYEVITARDGLDAWEKLKDNLVCDFIFCDVEMPKMDGIEFVSRMKKDEQLKNIPIAILSSRLPDRMRPNFWNIYDIVGRFTKPYSEDVLLGIVAKTLGINYQIQDISQVNSAINIPQTRFLAIGLNLEQRKNLVAFVRYYPQFLCSFFPEDEIINPDDSGFDYQSLTHKLKQRTRNNIHISLSLFSLSKTCTFIPDHFLINGDVGYPISYPVYLVIDVQSFQSSQRIDFDFNFQEIPVILVGDKQEIIATDWNIQGCVSNCEEIMDIIERR</sequence>
<dbReference type="EMBL" id="CP150886">
    <property type="protein sequence ID" value="WZB89818.1"/>
    <property type="molecule type" value="Genomic_DNA"/>
</dbReference>